<comment type="caution">
    <text evidence="3">The sequence shown here is derived from an EMBL/GenBank/DDBJ whole genome shotgun (WGS) entry which is preliminary data.</text>
</comment>
<feature type="domain" description="Flagellar hook-length control protein-like C-terminal" evidence="2">
    <location>
        <begin position="333"/>
        <end position="407"/>
    </location>
</feature>
<dbReference type="PANTHER" id="PTHR37533">
    <property type="entry name" value="FLAGELLAR HOOK-LENGTH CONTROL PROTEIN"/>
    <property type="match status" value="1"/>
</dbReference>
<dbReference type="PANTHER" id="PTHR37533:SF2">
    <property type="entry name" value="FLAGELLAR HOOK-LENGTH CONTROL PROTEIN"/>
    <property type="match status" value="1"/>
</dbReference>
<proteinExistence type="predicted"/>
<sequence>MNMLVTNTASLIASASSQGGTAKSSGGDGFAGVLVQALGGQSSSNSAESGFALPTNIAALLGQAGTEGKEGDEDSLLSVLNEWLQQLSDSQGVDLSSEDSQNALNELLAALQALLQNWTIPADAVTGNFETDGDNAAMTAASASSNGGQSGTLMLLLQALNQAAKNHNGKLDANALESVAEQLKQIVASGTATSEGLNLDTQAEKPVETSRVGILQPIGTTGVQQQAATQAVHQQAAVDNRKATTFKEPVIYWNLQQESTSIAPKTDSSVVQSANESNSSENNGTTFAWTLQAQDMARPKADIPAAKPALPAQVPVQQFSQQIGNYLVKQFVLSNGNGFTEARITLAPEHLGTVDVRLSMQDGQLTAQFVTQSGTAKELIENQMGMLRSSLQSQGIQVDRIDVVQQPYEASDSTSFMSDEDRGSNAGQGGGHSNHSRHDAIEDQATFEDELERTTLIREIGFGGSINTTA</sequence>
<keyword evidence="3" id="KW-0969">Cilium</keyword>
<dbReference type="InterPro" id="IPR038610">
    <property type="entry name" value="FliK-like_C_sf"/>
</dbReference>
<name>A0A841SXR6_9BACL</name>
<dbReference type="CDD" id="cd17470">
    <property type="entry name" value="T3SS_Flik_C"/>
    <property type="match status" value="1"/>
</dbReference>
<gene>
    <name evidence="3" type="ORF">H7B67_21475</name>
</gene>
<keyword evidence="3" id="KW-0966">Cell projection</keyword>
<organism evidence="3 4">
    <name type="scientific">Cohnella thailandensis</name>
    <dbReference type="NCBI Taxonomy" id="557557"/>
    <lineage>
        <taxon>Bacteria</taxon>
        <taxon>Bacillati</taxon>
        <taxon>Bacillota</taxon>
        <taxon>Bacilli</taxon>
        <taxon>Bacillales</taxon>
        <taxon>Paenibacillaceae</taxon>
        <taxon>Cohnella</taxon>
    </lineage>
</organism>
<dbReference type="AlphaFoldDB" id="A0A841SXR6"/>
<keyword evidence="3" id="KW-0282">Flagellum</keyword>
<dbReference type="EMBL" id="JACJVQ010000019">
    <property type="protein sequence ID" value="MBB6636704.1"/>
    <property type="molecule type" value="Genomic_DNA"/>
</dbReference>
<evidence type="ECO:0000259" key="2">
    <source>
        <dbReference type="Pfam" id="PF02120"/>
    </source>
</evidence>
<evidence type="ECO:0000313" key="3">
    <source>
        <dbReference type="EMBL" id="MBB6636704.1"/>
    </source>
</evidence>
<keyword evidence="4" id="KW-1185">Reference proteome</keyword>
<dbReference type="InterPro" id="IPR052563">
    <property type="entry name" value="FliK"/>
</dbReference>
<feature type="region of interest" description="Disordered" evidence="1">
    <location>
        <begin position="409"/>
        <end position="437"/>
    </location>
</feature>
<evidence type="ECO:0000313" key="4">
    <source>
        <dbReference type="Proteomes" id="UP000535838"/>
    </source>
</evidence>
<reference evidence="3 4" key="1">
    <citation type="submission" date="2020-08" db="EMBL/GenBank/DDBJ databases">
        <title>Cohnella phylogeny.</title>
        <authorList>
            <person name="Dunlap C."/>
        </authorList>
    </citation>
    <scope>NUCLEOTIDE SEQUENCE [LARGE SCALE GENOMIC DNA]</scope>
    <source>
        <strain evidence="3 4">DSM 25241</strain>
    </source>
</reference>
<protein>
    <submittedName>
        <fullName evidence="3">Flagellar hook-length control protein FliK</fullName>
    </submittedName>
</protein>
<accession>A0A841SXR6</accession>
<dbReference type="Pfam" id="PF02120">
    <property type="entry name" value="Flg_hook"/>
    <property type="match status" value="1"/>
</dbReference>
<dbReference type="InterPro" id="IPR021136">
    <property type="entry name" value="Flagellar_hook_control-like_C"/>
</dbReference>
<dbReference type="Gene3D" id="3.30.750.140">
    <property type="match status" value="1"/>
</dbReference>
<evidence type="ECO:0000256" key="1">
    <source>
        <dbReference type="SAM" id="MobiDB-lite"/>
    </source>
</evidence>
<dbReference type="Proteomes" id="UP000535838">
    <property type="component" value="Unassembled WGS sequence"/>
</dbReference>
<dbReference type="RefSeq" id="WP_185121911.1">
    <property type="nucleotide sequence ID" value="NZ_JACJVQ010000019.1"/>
</dbReference>